<dbReference type="InterPro" id="IPR018968">
    <property type="entry name" value="Phasin"/>
</dbReference>
<dbReference type="Pfam" id="PF09361">
    <property type="entry name" value="Phasin_2"/>
    <property type="match status" value="1"/>
</dbReference>
<proteinExistence type="predicted"/>
<dbReference type="NCBIfam" id="TIGR01841">
    <property type="entry name" value="phasin"/>
    <property type="match status" value="1"/>
</dbReference>
<dbReference type="AlphaFoldDB" id="A0A178MLP2"/>
<dbReference type="EMBL" id="LWQT01000061">
    <property type="protein sequence ID" value="OAN49549.1"/>
    <property type="molecule type" value="Genomic_DNA"/>
</dbReference>
<accession>A0A178MLP2</accession>
<name>A0A178MLP2_9PROT</name>
<sequence length="128" mass="13462">MATATIEQFSTAAKANVEKLTIVAKDNAEALTKSGNVALAGFEKLSKAYQDLANRNVAKFNDAVKALSSVKSPVEFVELQAKLVKEGFDAAVADSRAIAELTTSVFTAAFEPVKKQAEAVQAIVTKAA</sequence>
<keyword evidence="3" id="KW-1185">Reference proteome</keyword>
<dbReference type="InterPro" id="IPR010127">
    <property type="entry name" value="Phasin_subfam-1"/>
</dbReference>
<gene>
    <name evidence="2" type="ORF">A6A04_19205</name>
</gene>
<dbReference type="STRING" id="1285242.A6A04_19205"/>
<dbReference type="OrthoDB" id="8479795at2"/>
<reference evidence="2 3" key="1">
    <citation type="submission" date="2016-04" db="EMBL/GenBank/DDBJ databases">
        <title>Draft genome sequence of freshwater magnetotactic bacteria Magnetospirillum marisnigri SP-1 and Magnetospirillum moscoviense BB-1.</title>
        <authorList>
            <person name="Koziaeva V."/>
            <person name="Dziuba M.V."/>
            <person name="Ivanov T.M."/>
            <person name="Kuznetsov B."/>
            <person name="Grouzdev D.S."/>
        </authorList>
    </citation>
    <scope>NUCLEOTIDE SEQUENCE [LARGE SCALE GENOMIC DNA]</scope>
    <source>
        <strain evidence="2 3">SP-1</strain>
    </source>
</reference>
<protein>
    <recommendedName>
        <fullName evidence="1">Phasin domain-containing protein</fullName>
    </recommendedName>
</protein>
<comment type="caution">
    <text evidence="2">The sequence shown here is derived from an EMBL/GenBank/DDBJ whole genome shotgun (WGS) entry which is preliminary data.</text>
</comment>
<dbReference type="Proteomes" id="UP000078428">
    <property type="component" value="Unassembled WGS sequence"/>
</dbReference>
<evidence type="ECO:0000313" key="3">
    <source>
        <dbReference type="Proteomes" id="UP000078428"/>
    </source>
</evidence>
<feature type="domain" description="Phasin" evidence="1">
    <location>
        <begin position="19"/>
        <end position="116"/>
    </location>
</feature>
<dbReference type="RefSeq" id="WP_068493231.1">
    <property type="nucleotide sequence ID" value="NZ_LWQT01000061.1"/>
</dbReference>
<evidence type="ECO:0000313" key="2">
    <source>
        <dbReference type="EMBL" id="OAN49549.1"/>
    </source>
</evidence>
<organism evidence="2 3">
    <name type="scientific">Paramagnetospirillum marisnigri</name>
    <dbReference type="NCBI Taxonomy" id="1285242"/>
    <lineage>
        <taxon>Bacteria</taxon>
        <taxon>Pseudomonadati</taxon>
        <taxon>Pseudomonadota</taxon>
        <taxon>Alphaproteobacteria</taxon>
        <taxon>Rhodospirillales</taxon>
        <taxon>Magnetospirillaceae</taxon>
        <taxon>Paramagnetospirillum</taxon>
    </lineage>
</organism>
<evidence type="ECO:0000259" key="1">
    <source>
        <dbReference type="Pfam" id="PF09361"/>
    </source>
</evidence>